<keyword evidence="10 12" id="KW-0408">Iron</keyword>
<name>A0ABP9MZR6_9GAMM</name>
<sequence length="206" mass="23448">MVSDMTLIKKIWRWFWSPSKKWALGALLLAGFVVGGITVFASHKTLEWTNSEGFCTSCHTMQFNQTEYTGTVHDVSKTGVRATCSQCHVPEQGLNLMIRKAQAANDVYQHFIGKTIDTKEKLEERRGLLAMREWTRMKKSDSAGCRSCHTEMNMDLSNQNLRARTGHTLAKNENKTCIDCHKGIAHELPANWVELEKQLNLNFSKK</sequence>
<gene>
    <name evidence="14" type="ORF">GCM10023338_23010</name>
</gene>
<dbReference type="InterPro" id="IPR024717">
    <property type="entry name" value="NapC/NirT/NrfH"/>
</dbReference>
<evidence type="ECO:0000256" key="4">
    <source>
        <dbReference type="ARBA" id="ARBA00022475"/>
    </source>
</evidence>
<comment type="similarity">
    <text evidence="2">Belongs to the NapC/NirT/NrfH family.</text>
</comment>
<evidence type="ECO:0000256" key="11">
    <source>
        <dbReference type="ARBA" id="ARBA00023136"/>
    </source>
</evidence>
<evidence type="ECO:0000256" key="9">
    <source>
        <dbReference type="ARBA" id="ARBA00022989"/>
    </source>
</evidence>
<dbReference type="InterPro" id="IPR005126">
    <property type="entry name" value="NapC/NirT_cyt_c_N"/>
</dbReference>
<dbReference type="InterPro" id="IPR036280">
    <property type="entry name" value="Multihaem_cyt_sf"/>
</dbReference>
<dbReference type="Proteomes" id="UP001500631">
    <property type="component" value="Unassembled WGS sequence"/>
</dbReference>
<keyword evidence="3 12" id="KW-0813">Transport</keyword>
<evidence type="ECO:0000256" key="10">
    <source>
        <dbReference type="ARBA" id="ARBA00023004"/>
    </source>
</evidence>
<dbReference type="EMBL" id="BAABKE010000010">
    <property type="protein sequence ID" value="GAA5103941.1"/>
    <property type="molecule type" value="Genomic_DNA"/>
</dbReference>
<evidence type="ECO:0000256" key="12">
    <source>
        <dbReference type="PIRNR" id="PIRNR000013"/>
    </source>
</evidence>
<evidence type="ECO:0000256" key="2">
    <source>
        <dbReference type="ARBA" id="ARBA00007395"/>
    </source>
</evidence>
<keyword evidence="8 12" id="KW-0249">Electron transport</keyword>
<keyword evidence="9" id="KW-1133">Transmembrane helix</keyword>
<reference evidence="15" key="1">
    <citation type="journal article" date="2019" name="Int. J. Syst. Evol. Microbiol.">
        <title>The Global Catalogue of Microorganisms (GCM) 10K type strain sequencing project: providing services to taxonomists for standard genome sequencing and annotation.</title>
        <authorList>
            <consortium name="The Broad Institute Genomics Platform"/>
            <consortium name="The Broad Institute Genome Sequencing Center for Infectious Disease"/>
            <person name="Wu L."/>
            <person name="Ma J."/>
        </authorList>
    </citation>
    <scope>NUCLEOTIDE SEQUENCE [LARGE SCALE GENOMIC DNA]</scope>
    <source>
        <strain evidence="15">JCM 18424</strain>
    </source>
</reference>
<evidence type="ECO:0000256" key="6">
    <source>
        <dbReference type="ARBA" id="ARBA00022692"/>
    </source>
</evidence>
<keyword evidence="7 12" id="KW-0479">Metal-binding</keyword>
<protein>
    <recommendedName>
        <fullName evidence="12">Cytochrome c-type protein</fullName>
    </recommendedName>
</protein>
<dbReference type="InterPro" id="IPR051174">
    <property type="entry name" value="Cytochrome_c-type_ET"/>
</dbReference>
<comment type="caution">
    <text evidence="14">The sequence shown here is derived from an EMBL/GenBank/DDBJ whole genome shotgun (WGS) entry which is preliminary data.</text>
</comment>
<evidence type="ECO:0000256" key="8">
    <source>
        <dbReference type="ARBA" id="ARBA00022982"/>
    </source>
</evidence>
<dbReference type="PANTHER" id="PTHR30333">
    <property type="entry name" value="CYTOCHROME C-TYPE PROTEIN"/>
    <property type="match status" value="1"/>
</dbReference>
<proteinExistence type="inferred from homology"/>
<accession>A0ABP9MZR6</accession>
<evidence type="ECO:0000313" key="14">
    <source>
        <dbReference type="EMBL" id="GAA5103941.1"/>
    </source>
</evidence>
<evidence type="ECO:0000256" key="5">
    <source>
        <dbReference type="ARBA" id="ARBA00022617"/>
    </source>
</evidence>
<dbReference type="Gene3D" id="1.10.3820.10">
    <property type="entry name" value="Di-heme elbow motif domain"/>
    <property type="match status" value="1"/>
</dbReference>
<comment type="subcellular location">
    <subcellularLocation>
        <location evidence="1">Cell membrane</location>
        <topology evidence="1">Single-pass membrane protein</topology>
    </subcellularLocation>
</comment>
<dbReference type="InterPro" id="IPR038266">
    <property type="entry name" value="NapC/NirT_cytc_sf"/>
</dbReference>
<organism evidence="14 15">
    <name type="scientific">Wohlfahrtiimonas larvae</name>
    <dbReference type="NCBI Taxonomy" id="1157986"/>
    <lineage>
        <taxon>Bacteria</taxon>
        <taxon>Pseudomonadati</taxon>
        <taxon>Pseudomonadota</taxon>
        <taxon>Gammaproteobacteria</taxon>
        <taxon>Cardiobacteriales</taxon>
        <taxon>Ignatzschineriaceae</taxon>
        <taxon>Wohlfahrtiimonas</taxon>
    </lineage>
</organism>
<evidence type="ECO:0000256" key="3">
    <source>
        <dbReference type="ARBA" id="ARBA00022448"/>
    </source>
</evidence>
<feature type="domain" description="NapC/NirT cytochrome c N-terminal" evidence="13">
    <location>
        <begin position="18"/>
        <end position="190"/>
    </location>
</feature>
<comment type="PTM">
    <text evidence="12">Binds 4 heme groups per subunit.</text>
</comment>
<keyword evidence="11" id="KW-0472">Membrane</keyword>
<keyword evidence="6" id="KW-0812">Transmembrane</keyword>
<keyword evidence="15" id="KW-1185">Reference proteome</keyword>
<evidence type="ECO:0000256" key="7">
    <source>
        <dbReference type="ARBA" id="ARBA00022723"/>
    </source>
</evidence>
<evidence type="ECO:0000313" key="15">
    <source>
        <dbReference type="Proteomes" id="UP001500631"/>
    </source>
</evidence>
<dbReference type="PIRSF" id="PIRSF000013">
    <property type="entry name" value="4_hem_cytochrm_NapC"/>
    <property type="match status" value="1"/>
</dbReference>
<dbReference type="SUPFAM" id="SSF48695">
    <property type="entry name" value="Multiheme cytochromes"/>
    <property type="match status" value="1"/>
</dbReference>
<dbReference type="PANTHER" id="PTHR30333:SF3">
    <property type="entry name" value="CYTOCHROME C-TYPE PROTEIN TORY"/>
    <property type="match status" value="1"/>
</dbReference>
<evidence type="ECO:0000259" key="13">
    <source>
        <dbReference type="Pfam" id="PF03264"/>
    </source>
</evidence>
<keyword evidence="5 12" id="KW-0349">Heme</keyword>
<dbReference type="Pfam" id="PF03264">
    <property type="entry name" value="Cytochrom_NNT"/>
    <property type="match status" value="1"/>
</dbReference>
<keyword evidence="4" id="KW-1003">Cell membrane</keyword>
<evidence type="ECO:0000256" key="1">
    <source>
        <dbReference type="ARBA" id="ARBA00004162"/>
    </source>
</evidence>